<keyword evidence="2" id="KW-1185">Reference proteome</keyword>
<gene>
    <name evidence="1" type="ORF">U9M48_025852</name>
</gene>
<evidence type="ECO:0000313" key="2">
    <source>
        <dbReference type="Proteomes" id="UP001341281"/>
    </source>
</evidence>
<organism evidence="1 2">
    <name type="scientific">Paspalum notatum var. saurae</name>
    <dbReference type="NCBI Taxonomy" id="547442"/>
    <lineage>
        <taxon>Eukaryota</taxon>
        <taxon>Viridiplantae</taxon>
        <taxon>Streptophyta</taxon>
        <taxon>Embryophyta</taxon>
        <taxon>Tracheophyta</taxon>
        <taxon>Spermatophyta</taxon>
        <taxon>Magnoliopsida</taxon>
        <taxon>Liliopsida</taxon>
        <taxon>Poales</taxon>
        <taxon>Poaceae</taxon>
        <taxon>PACMAD clade</taxon>
        <taxon>Panicoideae</taxon>
        <taxon>Andropogonodae</taxon>
        <taxon>Paspaleae</taxon>
        <taxon>Paspalinae</taxon>
        <taxon>Paspalum</taxon>
    </lineage>
</organism>
<dbReference type="PANTHER" id="PTHR47510:SF3">
    <property type="entry name" value="ENDO_EXONUCLEASE_PHOSPHATASE DOMAIN-CONTAINING PROTEIN"/>
    <property type="match status" value="1"/>
</dbReference>
<dbReference type="PANTHER" id="PTHR47510">
    <property type="entry name" value="REVERSE TRANSCRIPTASE DOMAIN-CONTAINING PROTEIN"/>
    <property type="match status" value="1"/>
</dbReference>
<accession>A0AAQ3WXJ8</accession>
<proteinExistence type="predicted"/>
<name>A0AAQ3WXJ8_PASNO</name>
<reference evidence="1 2" key="1">
    <citation type="submission" date="2024-02" db="EMBL/GenBank/DDBJ databases">
        <title>High-quality chromosome-scale genome assembly of Pensacola bahiagrass (Paspalum notatum Flugge var. saurae).</title>
        <authorList>
            <person name="Vega J.M."/>
            <person name="Podio M."/>
            <person name="Orjuela J."/>
            <person name="Siena L.A."/>
            <person name="Pessino S.C."/>
            <person name="Combes M.C."/>
            <person name="Mariac C."/>
            <person name="Albertini E."/>
            <person name="Pupilli F."/>
            <person name="Ortiz J.P.A."/>
            <person name="Leblanc O."/>
        </authorList>
    </citation>
    <scope>NUCLEOTIDE SEQUENCE [LARGE SCALE GENOMIC DNA]</scope>
    <source>
        <strain evidence="1">R1</strain>
        <tissue evidence="1">Leaf</tissue>
    </source>
</reference>
<dbReference type="Proteomes" id="UP001341281">
    <property type="component" value="Chromosome 05"/>
</dbReference>
<dbReference type="AlphaFoldDB" id="A0AAQ3WXJ8"/>
<dbReference type="EMBL" id="CP144749">
    <property type="protein sequence ID" value="WVZ78087.1"/>
    <property type="molecule type" value="Genomic_DNA"/>
</dbReference>
<protein>
    <submittedName>
        <fullName evidence="1">Uncharacterized protein</fullName>
    </submittedName>
</protein>
<sequence length="131" mass="15564">MATCIRKVVAEVLGVTKGSKGATKDTWWWNEDVQQALKEKKECYKRVFHDRSTDNMERYKVAKKIAKRAVSEAKGRAYDDLYQRLSTKEGEKDIYRMARFRERKTRDLNQVKCIKDARDQLLMKEEDIKLR</sequence>
<evidence type="ECO:0000313" key="1">
    <source>
        <dbReference type="EMBL" id="WVZ78087.1"/>
    </source>
</evidence>